<evidence type="ECO:0000256" key="2">
    <source>
        <dbReference type="SAM" id="Phobius"/>
    </source>
</evidence>
<dbReference type="OrthoDB" id="2564812at2759"/>
<dbReference type="AlphaFoldDB" id="A0A059IY77"/>
<dbReference type="OMA" id="WRANTTI"/>
<dbReference type="PANTHER" id="PTHR39460:SF1">
    <property type="entry name" value="C6 TRANSCRIPTION FACTOR"/>
    <property type="match status" value="1"/>
</dbReference>
<evidence type="ECO:0000256" key="1">
    <source>
        <dbReference type="SAM" id="MobiDB-lite"/>
    </source>
</evidence>
<organism evidence="4 5">
    <name type="scientific">Trichophyton interdigitale (strain MR816)</name>
    <dbReference type="NCBI Taxonomy" id="1215338"/>
    <lineage>
        <taxon>Eukaryota</taxon>
        <taxon>Fungi</taxon>
        <taxon>Dikarya</taxon>
        <taxon>Ascomycota</taxon>
        <taxon>Pezizomycotina</taxon>
        <taxon>Eurotiomycetes</taxon>
        <taxon>Eurotiomycetidae</taxon>
        <taxon>Onygenales</taxon>
        <taxon>Arthrodermataceae</taxon>
        <taxon>Trichophyton</taxon>
    </lineage>
</organism>
<dbReference type="Pfam" id="PF24855">
    <property type="entry name" value="DUF7729"/>
    <property type="match status" value="1"/>
</dbReference>
<feature type="transmembrane region" description="Helical" evidence="2">
    <location>
        <begin position="356"/>
        <end position="373"/>
    </location>
</feature>
<dbReference type="InterPro" id="IPR056146">
    <property type="entry name" value="DUF7729"/>
</dbReference>
<keyword evidence="2" id="KW-1133">Transmembrane helix</keyword>
<proteinExistence type="predicted"/>
<keyword evidence="2" id="KW-0812">Transmembrane</keyword>
<evidence type="ECO:0000313" key="5">
    <source>
        <dbReference type="Proteomes" id="UP000024533"/>
    </source>
</evidence>
<name>A0A059IY77_TRIIM</name>
<feature type="domain" description="DUF7729" evidence="3">
    <location>
        <begin position="142"/>
        <end position="345"/>
    </location>
</feature>
<dbReference type="Proteomes" id="UP000024533">
    <property type="component" value="Unassembled WGS sequence"/>
</dbReference>
<reference evidence="4 5" key="1">
    <citation type="submission" date="2014-02" db="EMBL/GenBank/DDBJ databases">
        <title>The Genome Sequence of Trichophyton interdigitale MR816.</title>
        <authorList>
            <consortium name="The Broad Institute Genomics Platform"/>
            <person name="Cuomo C.A."/>
            <person name="White T.C."/>
            <person name="Graser Y."/>
            <person name="Martinez-Rossi N."/>
            <person name="Heitman J."/>
            <person name="Young S.K."/>
            <person name="Zeng Q."/>
            <person name="Gargeya S."/>
            <person name="Abouelleil A."/>
            <person name="Alvarado L."/>
            <person name="Chapman S.B."/>
            <person name="Gainer-Dewar J."/>
            <person name="Goldberg J."/>
            <person name="Griggs A."/>
            <person name="Gujja S."/>
            <person name="Hansen M."/>
            <person name="Howarth C."/>
            <person name="Imamovic A."/>
            <person name="Larimer J."/>
            <person name="Martinez D."/>
            <person name="Murphy C."/>
            <person name="Pearson M.D."/>
            <person name="Persinoti G."/>
            <person name="Poon T."/>
            <person name="Priest M."/>
            <person name="Roberts A.D."/>
            <person name="Saif S."/>
            <person name="Shea T.D."/>
            <person name="Sykes S.N."/>
            <person name="Wortman J."/>
            <person name="Nusbaum C."/>
            <person name="Birren B."/>
        </authorList>
    </citation>
    <scope>NUCLEOTIDE SEQUENCE [LARGE SCALE GENOMIC DNA]</scope>
    <source>
        <strain evidence="4 5">MR816</strain>
    </source>
</reference>
<dbReference type="HOGENOM" id="CLU_042319_0_2_1"/>
<evidence type="ECO:0000259" key="3">
    <source>
        <dbReference type="Pfam" id="PF24855"/>
    </source>
</evidence>
<comment type="caution">
    <text evidence="4">The sequence shown here is derived from an EMBL/GenBank/DDBJ whole genome shotgun (WGS) entry which is preliminary data.</text>
</comment>
<sequence>MALRPRLQLFPPTTTLVAVISWALILHLLGAVIIHPVNAYSIRVLPDPSIVPGDTLLDNRQFGSGLAVELRPINVDARLSAPTDTADNNIVIQHQRQKRDSPDRETATPTTKPSVILKPSHSGDPVKTSIIVASPTVSVGPAPTAFDTNRSENTTTSCMEFFDSFLSNSTFNDCIPISVLLTTSSSFFQKTKTFSSITQTLGSSCAVNADKCTSLLSYYAEEIGKKGACNEDLTKGNPLVIAAKTGFLAYRAMRDATCLTNPETNNYCFAEAITDPSMTANVYIYHLALGYSLSAGRPKCGKCLPPTMKVLRQAAGNKQQPVSEVYVTAATQVNVACGPNFVTASLPSGACSSFRPLPFSLMFLLIGIIGFFLS</sequence>
<keyword evidence="2" id="KW-0472">Membrane</keyword>
<dbReference type="PANTHER" id="PTHR39460">
    <property type="entry name" value="EXPRESSED PROTEIN"/>
    <property type="match status" value="1"/>
</dbReference>
<keyword evidence="5" id="KW-1185">Reference proteome</keyword>
<accession>A0A059IY77</accession>
<evidence type="ECO:0000313" key="4">
    <source>
        <dbReference type="EMBL" id="KDB20408.1"/>
    </source>
</evidence>
<dbReference type="EMBL" id="AOKY01000805">
    <property type="protein sequence ID" value="KDB20408.1"/>
    <property type="molecule type" value="Genomic_DNA"/>
</dbReference>
<gene>
    <name evidence="4" type="ORF">H109_07634</name>
</gene>
<feature type="region of interest" description="Disordered" evidence="1">
    <location>
        <begin position="93"/>
        <end position="123"/>
    </location>
</feature>
<protein>
    <recommendedName>
        <fullName evidence="3">DUF7729 domain-containing protein</fullName>
    </recommendedName>
</protein>